<gene>
    <name evidence="2" type="ORF">C7441_111150</name>
</gene>
<feature type="chain" id="PRO_5016242392" evidence="1">
    <location>
        <begin position="27"/>
        <end position="162"/>
    </location>
</feature>
<dbReference type="AlphaFoldDB" id="A0A316C4V1"/>
<dbReference type="Pfam" id="PF06186">
    <property type="entry name" value="DUF992"/>
    <property type="match status" value="1"/>
</dbReference>
<comment type="caution">
    <text evidence="2">The sequence shown here is derived from an EMBL/GenBank/DDBJ whole genome shotgun (WGS) entry which is preliminary data.</text>
</comment>
<dbReference type="Proteomes" id="UP000245396">
    <property type="component" value="Unassembled WGS sequence"/>
</dbReference>
<dbReference type="InterPro" id="IPR009333">
    <property type="entry name" value="DUF992"/>
</dbReference>
<dbReference type="OrthoDB" id="7362478at2"/>
<evidence type="ECO:0000313" key="2">
    <source>
        <dbReference type="EMBL" id="PWJ81029.1"/>
    </source>
</evidence>
<dbReference type="STRING" id="1192868.GCA_000304395_02320"/>
<dbReference type="EMBL" id="QGGG01000011">
    <property type="protein sequence ID" value="PWJ81029.1"/>
    <property type="molecule type" value="Genomic_DNA"/>
</dbReference>
<proteinExistence type="predicted"/>
<feature type="signal peptide" evidence="1">
    <location>
        <begin position="1"/>
        <end position="26"/>
    </location>
</feature>
<protein>
    <submittedName>
        <fullName evidence="2">Uncharacterized protein DUF992</fullName>
    </submittedName>
</protein>
<organism evidence="2 3">
    <name type="scientific">Pseudaminobacter salicylatoxidans</name>
    <dbReference type="NCBI Taxonomy" id="93369"/>
    <lineage>
        <taxon>Bacteria</taxon>
        <taxon>Pseudomonadati</taxon>
        <taxon>Pseudomonadota</taxon>
        <taxon>Alphaproteobacteria</taxon>
        <taxon>Hyphomicrobiales</taxon>
        <taxon>Phyllobacteriaceae</taxon>
        <taxon>Pseudaminobacter</taxon>
    </lineage>
</organism>
<keyword evidence="3" id="KW-1185">Reference proteome</keyword>
<reference evidence="2 3" key="1">
    <citation type="submission" date="2018-05" db="EMBL/GenBank/DDBJ databases">
        <title>Genomic Encyclopedia of Type Strains, Phase IV (KMG-IV): sequencing the most valuable type-strain genomes for metagenomic binning, comparative biology and taxonomic classification.</title>
        <authorList>
            <person name="Goeker M."/>
        </authorList>
    </citation>
    <scope>NUCLEOTIDE SEQUENCE [LARGE SCALE GENOMIC DNA]</scope>
    <source>
        <strain evidence="2 3">DSM 6986</strain>
    </source>
</reference>
<evidence type="ECO:0000313" key="3">
    <source>
        <dbReference type="Proteomes" id="UP000245396"/>
    </source>
</evidence>
<evidence type="ECO:0000256" key="1">
    <source>
        <dbReference type="SAM" id="SignalP"/>
    </source>
</evidence>
<accession>A0A316C4V1</accession>
<sequence>MKTPLIAATLLAASMAIPTLTTQAHANGIRVGTLSCAIGGGAGFIIGSSKNVTCTFRSIDRNFPVETYYGSINKLGIDVGMTDQAVLVWCVIAPTWNAYEPGRLAGNYLGATAEATAGVGVGANALVGGLWNTFALQPISVQAQSGINAAVAVSSLRLRSEI</sequence>
<keyword evidence="1" id="KW-0732">Signal</keyword>
<name>A0A316C4V1_PSESE</name>